<feature type="transmembrane region" description="Helical" evidence="6">
    <location>
        <begin position="301"/>
        <end position="323"/>
    </location>
</feature>
<dbReference type="InterPro" id="IPR025857">
    <property type="entry name" value="MacB_PCD"/>
</dbReference>
<dbReference type="Pfam" id="PF12704">
    <property type="entry name" value="MacB_PCD"/>
    <property type="match status" value="1"/>
</dbReference>
<dbReference type="Proteomes" id="UP000320811">
    <property type="component" value="Unassembled WGS sequence"/>
</dbReference>
<keyword evidence="3 6" id="KW-0812">Transmembrane</keyword>
<evidence type="ECO:0000256" key="1">
    <source>
        <dbReference type="ARBA" id="ARBA00004651"/>
    </source>
</evidence>
<feature type="domain" description="ABC3 transporter permease C-terminal" evidence="7">
    <location>
        <begin position="307"/>
        <end position="420"/>
    </location>
</feature>
<feature type="transmembrane region" description="Helical" evidence="6">
    <location>
        <begin position="746"/>
        <end position="765"/>
    </location>
</feature>
<gene>
    <name evidence="9" type="ORF">FHW36_11120</name>
</gene>
<keyword evidence="5 6" id="KW-0472">Membrane</keyword>
<evidence type="ECO:0000259" key="7">
    <source>
        <dbReference type="Pfam" id="PF02687"/>
    </source>
</evidence>
<feature type="domain" description="MacB-like periplasmic core" evidence="8">
    <location>
        <begin position="29"/>
        <end position="255"/>
    </location>
</feature>
<feature type="transmembrane region" description="Helical" evidence="6">
    <location>
        <begin position="444"/>
        <end position="464"/>
    </location>
</feature>
<comment type="subcellular location">
    <subcellularLocation>
        <location evidence="1">Cell membrane</location>
        <topology evidence="1">Multi-pass membrane protein</topology>
    </subcellularLocation>
</comment>
<evidence type="ECO:0000256" key="4">
    <source>
        <dbReference type="ARBA" id="ARBA00022989"/>
    </source>
</evidence>
<reference evidence="9 10" key="1">
    <citation type="submission" date="2019-06" db="EMBL/GenBank/DDBJ databases">
        <title>Sorghum-associated microbial communities from plants grown in Nebraska, USA.</title>
        <authorList>
            <person name="Schachtman D."/>
        </authorList>
    </citation>
    <scope>NUCLEOTIDE SEQUENCE [LARGE SCALE GENOMIC DNA]</scope>
    <source>
        <strain evidence="9 10">1209</strain>
    </source>
</reference>
<name>A0A561P6T5_9BACT</name>
<dbReference type="EMBL" id="VIWO01000011">
    <property type="protein sequence ID" value="TWF33830.1"/>
    <property type="molecule type" value="Genomic_DNA"/>
</dbReference>
<dbReference type="PANTHER" id="PTHR30572:SF18">
    <property type="entry name" value="ABC-TYPE MACROLIDE FAMILY EXPORT SYSTEM PERMEASE COMPONENT 2"/>
    <property type="match status" value="1"/>
</dbReference>
<dbReference type="AlphaFoldDB" id="A0A561P6T5"/>
<feature type="transmembrane region" description="Helical" evidence="6">
    <location>
        <begin position="397"/>
        <end position="423"/>
    </location>
</feature>
<protein>
    <submittedName>
        <fullName evidence="9">Putative ABC transport system permease protein</fullName>
    </submittedName>
</protein>
<keyword evidence="2" id="KW-1003">Cell membrane</keyword>
<evidence type="ECO:0000313" key="9">
    <source>
        <dbReference type="EMBL" id="TWF33830.1"/>
    </source>
</evidence>
<feature type="transmembrane region" description="Helical" evidence="6">
    <location>
        <begin position="780"/>
        <end position="803"/>
    </location>
</feature>
<feature type="transmembrane region" description="Helical" evidence="6">
    <location>
        <begin position="694"/>
        <end position="718"/>
    </location>
</feature>
<evidence type="ECO:0000313" key="10">
    <source>
        <dbReference type="Proteomes" id="UP000320811"/>
    </source>
</evidence>
<evidence type="ECO:0000256" key="6">
    <source>
        <dbReference type="SAM" id="Phobius"/>
    </source>
</evidence>
<dbReference type="InterPro" id="IPR003838">
    <property type="entry name" value="ABC3_permease_C"/>
</dbReference>
<proteinExistence type="predicted"/>
<evidence type="ECO:0000256" key="5">
    <source>
        <dbReference type="ARBA" id="ARBA00023136"/>
    </source>
</evidence>
<evidence type="ECO:0000259" key="8">
    <source>
        <dbReference type="Pfam" id="PF12704"/>
    </source>
</evidence>
<dbReference type="Pfam" id="PF02687">
    <property type="entry name" value="FtsX"/>
    <property type="match status" value="2"/>
</dbReference>
<dbReference type="GO" id="GO:0005886">
    <property type="term" value="C:plasma membrane"/>
    <property type="evidence" value="ECO:0007669"/>
    <property type="project" value="UniProtKB-SubCell"/>
</dbReference>
<comment type="caution">
    <text evidence="9">The sequence shown here is derived from an EMBL/GenBank/DDBJ whole genome shotgun (WGS) entry which is preliminary data.</text>
</comment>
<feature type="transmembrane region" description="Helical" evidence="6">
    <location>
        <begin position="357"/>
        <end position="377"/>
    </location>
</feature>
<keyword evidence="4 6" id="KW-1133">Transmembrane helix</keyword>
<sequence>MPPQDYLVHMLKSYFLTALRFLKKNRSFSFINIFGLAIGTLCCLYILLYVQEQYSYDQHYQDAANIYRVNTLMKRAGETHHTATTSPPIAPALKNDFSEIQQYTRIVIPKDANKHLLHYQDKAIYISDAAYVDSTFFEIFTYHFISGQPATALSGPYSIVLLKSVAEKLFGATDPTGKIVRVENTDGIHDFKVDGIIDESMGKSHVQAPIFFSMNSGGIGDYVRTSDAWATNNFVASYVKLAPHSNVTALEKKLPAFLQQHGAEQLKHTGMEKSLVLQPVKEVHTSTDFELGLGKTVSPRFLYLLLLIAALIQLIACINFMNLSTARASKRAKEVGIRKVMGAKRNNLVQQFLGESLLLSALGVLIALPLLALAVPWLNLLTQATVQLSFLTDYRLWTIIILLIVTTGLIAGSYPAFYLSAFNSTKVLKGNFTNRVSASGIRRILVVFQFSLAIVLITGIVIIYSQLNYIRQKDLGFEKDQQLVLSFHTPDARNKMSGLAAALRQLPEIKAVGLSNNYPSQFVFNDIHLRTANNSGDGMVDVQFMLTDEHFAPSMGIQIVGGRDFLPSDSGRVLINETMARKLGLTPETATGQLLYTQPADQSAPTSIEIAGVMKDFNYNSLHDNVRPFMILFDTQVSDYTYMIVNSSSKSYAALLSKMAGVWKSYLPEVPFEYIFLDQAVQKQYDTEVTLSRIINYFTIIAILISCLGLFGLAAFSAEQRRKEIGIRKALGASVSGIVQLLSGDFLKLVLIAVTIATPIAWYAMDKWLSAYAYRVDLQWWMFAGSGLLALVIALFTVSYQAIRAALVNPVKSLRTE</sequence>
<dbReference type="PANTHER" id="PTHR30572">
    <property type="entry name" value="MEMBRANE COMPONENT OF TRANSPORTER-RELATED"/>
    <property type="match status" value="1"/>
</dbReference>
<organism evidence="9 10">
    <name type="scientific">Chitinophaga polysaccharea</name>
    <dbReference type="NCBI Taxonomy" id="1293035"/>
    <lineage>
        <taxon>Bacteria</taxon>
        <taxon>Pseudomonadati</taxon>
        <taxon>Bacteroidota</taxon>
        <taxon>Chitinophagia</taxon>
        <taxon>Chitinophagales</taxon>
        <taxon>Chitinophagaceae</taxon>
        <taxon>Chitinophaga</taxon>
    </lineage>
</organism>
<feature type="domain" description="ABC3 transporter permease C-terminal" evidence="7">
    <location>
        <begin position="698"/>
        <end position="806"/>
    </location>
</feature>
<evidence type="ECO:0000256" key="3">
    <source>
        <dbReference type="ARBA" id="ARBA00022692"/>
    </source>
</evidence>
<evidence type="ECO:0000256" key="2">
    <source>
        <dbReference type="ARBA" id="ARBA00022475"/>
    </source>
</evidence>
<feature type="transmembrane region" description="Helical" evidence="6">
    <location>
        <begin position="29"/>
        <end position="50"/>
    </location>
</feature>
<accession>A0A561P6T5</accession>
<dbReference type="InterPro" id="IPR050250">
    <property type="entry name" value="Macrolide_Exporter_MacB"/>
</dbReference>
<keyword evidence="10" id="KW-1185">Reference proteome</keyword>
<dbReference type="GO" id="GO:0022857">
    <property type="term" value="F:transmembrane transporter activity"/>
    <property type="evidence" value="ECO:0007669"/>
    <property type="project" value="TreeGrafter"/>
</dbReference>